<dbReference type="InterPro" id="IPR000873">
    <property type="entry name" value="AMP-dep_synth/lig_dom"/>
</dbReference>
<evidence type="ECO:0000313" key="6">
    <source>
        <dbReference type="Proteomes" id="UP000295087"/>
    </source>
</evidence>
<dbReference type="GO" id="GO:0006631">
    <property type="term" value="P:fatty acid metabolic process"/>
    <property type="evidence" value="ECO:0007669"/>
    <property type="project" value="TreeGrafter"/>
</dbReference>
<evidence type="ECO:0000259" key="4">
    <source>
        <dbReference type="Pfam" id="PF13193"/>
    </source>
</evidence>
<dbReference type="PANTHER" id="PTHR43201:SF5">
    <property type="entry name" value="MEDIUM-CHAIN ACYL-COA LIGASE ACSF2, MITOCHONDRIAL"/>
    <property type="match status" value="1"/>
</dbReference>
<name>A0A4R6P1N0_NOCIG</name>
<dbReference type="AlphaFoldDB" id="A0A4R6P1N0"/>
<evidence type="ECO:0000256" key="1">
    <source>
        <dbReference type="ARBA" id="ARBA00006432"/>
    </source>
</evidence>
<dbReference type="Gene3D" id="3.40.50.12780">
    <property type="entry name" value="N-terminal domain of ligase-like"/>
    <property type="match status" value="1"/>
</dbReference>
<dbReference type="GO" id="GO:0031956">
    <property type="term" value="F:medium-chain fatty acid-CoA ligase activity"/>
    <property type="evidence" value="ECO:0007669"/>
    <property type="project" value="TreeGrafter"/>
</dbReference>
<proteinExistence type="inferred from homology"/>
<dbReference type="Gene3D" id="3.30.300.30">
    <property type="match status" value="1"/>
</dbReference>
<dbReference type="Pfam" id="PF00501">
    <property type="entry name" value="AMP-binding"/>
    <property type="match status" value="1"/>
</dbReference>
<sequence>MSNVIDPIVLHARTHPERVAIHTSAGPWSYAELRTRSLRYAGLLTSHGVGAGHRVLLAAPSCPEFVVAYMGIQAVGATVVPTNTMSTEPEAAYFLADAGASLAISWQEVGPAVSRAAEKAGITHLTLTTGAETDSTPLARALDRVPSETAAILYTSGTTGRPKGAELSVANLLAAGEISCIVAGTSSEDRTGTALPLFHVFGQAAVMMASFTGGGSLSLLPKFTPQGLIDLLRRDELTVMCGVPTMWNAMLHAADAADSTDFATLRVAVSGGATLPGEVARAFEEKFGCTILEGYGLTETTSLGAFNDIERGGKIGSVGRVVPRLEMQIRTHDGEVCGPGEVGEIFVRGDTVFKGYRNRPDATADSLTADGWFRTGDLGRFDAEHDLRIVDRLKDMIIRGGYNVYPSEVEEVLYEHPDVVEAAVVGVPDEYYGEEVAAVITPRAGAALTTADIDTWTRERLSAYKIPRIIQFVDQLPKGTTGKILKREIDRDTLRATASSRDTQAARP</sequence>
<dbReference type="Proteomes" id="UP000295087">
    <property type="component" value="Unassembled WGS sequence"/>
</dbReference>
<organism evidence="5 6">
    <name type="scientific">Nocardia ignorata</name>
    <dbReference type="NCBI Taxonomy" id="145285"/>
    <lineage>
        <taxon>Bacteria</taxon>
        <taxon>Bacillati</taxon>
        <taxon>Actinomycetota</taxon>
        <taxon>Actinomycetes</taxon>
        <taxon>Mycobacteriales</taxon>
        <taxon>Nocardiaceae</taxon>
        <taxon>Nocardia</taxon>
    </lineage>
</organism>
<dbReference type="FunFam" id="3.30.300.30:FF:000008">
    <property type="entry name" value="2,3-dihydroxybenzoate-AMP ligase"/>
    <property type="match status" value="1"/>
</dbReference>
<protein>
    <submittedName>
        <fullName evidence="5">Long-chain acyl-CoA synthetase</fullName>
    </submittedName>
</protein>
<dbReference type="SUPFAM" id="SSF56801">
    <property type="entry name" value="Acetyl-CoA synthetase-like"/>
    <property type="match status" value="1"/>
</dbReference>
<dbReference type="RefSeq" id="WP_067494229.1">
    <property type="nucleotide sequence ID" value="NZ_SNXK01000009.1"/>
</dbReference>
<keyword evidence="2" id="KW-0436">Ligase</keyword>
<feature type="domain" description="AMP-binding enzyme C-terminal" evidence="4">
    <location>
        <begin position="408"/>
        <end position="483"/>
    </location>
</feature>
<dbReference type="InterPro" id="IPR020845">
    <property type="entry name" value="AMP-binding_CS"/>
</dbReference>
<dbReference type="InterPro" id="IPR025110">
    <property type="entry name" value="AMP-bd_C"/>
</dbReference>
<dbReference type="InterPro" id="IPR042099">
    <property type="entry name" value="ANL_N_sf"/>
</dbReference>
<dbReference type="PROSITE" id="PS00455">
    <property type="entry name" value="AMP_BINDING"/>
    <property type="match status" value="1"/>
</dbReference>
<dbReference type="Pfam" id="PF13193">
    <property type="entry name" value="AMP-binding_C"/>
    <property type="match status" value="1"/>
</dbReference>
<accession>A0A4R6P1N0</accession>
<gene>
    <name evidence="5" type="ORF">DFR75_10965</name>
</gene>
<evidence type="ECO:0000259" key="3">
    <source>
        <dbReference type="Pfam" id="PF00501"/>
    </source>
</evidence>
<comment type="similarity">
    <text evidence="1">Belongs to the ATP-dependent AMP-binding enzyme family.</text>
</comment>
<dbReference type="EMBL" id="SNXK01000009">
    <property type="protein sequence ID" value="TDP31096.1"/>
    <property type="molecule type" value="Genomic_DNA"/>
</dbReference>
<reference evidence="5 6" key="1">
    <citation type="submission" date="2019-03" db="EMBL/GenBank/DDBJ databases">
        <title>Genomic Encyclopedia of Type Strains, Phase IV (KMG-IV): sequencing the most valuable type-strain genomes for metagenomic binning, comparative biology and taxonomic classification.</title>
        <authorList>
            <person name="Goeker M."/>
        </authorList>
    </citation>
    <scope>NUCLEOTIDE SEQUENCE [LARGE SCALE GENOMIC DNA]</scope>
    <source>
        <strain evidence="5 6">DSM 44496</strain>
    </source>
</reference>
<feature type="domain" description="AMP-dependent synthetase/ligase" evidence="3">
    <location>
        <begin position="11"/>
        <end position="356"/>
    </location>
</feature>
<evidence type="ECO:0000313" key="5">
    <source>
        <dbReference type="EMBL" id="TDP31096.1"/>
    </source>
</evidence>
<dbReference type="PANTHER" id="PTHR43201">
    <property type="entry name" value="ACYL-COA SYNTHETASE"/>
    <property type="match status" value="1"/>
</dbReference>
<comment type="caution">
    <text evidence="5">The sequence shown here is derived from an EMBL/GenBank/DDBJ whole genome shotgun (WGS) entry which is preliminary data.</text>
</comment>
<keyword evidence="6" id="KW-1185">Reference proteome</keyword>
<dbReference type="InterPro" id="IPR045851">
    <property type="entry name" value="AMP-bd_C_sf"/>
</dbReference>
<evidence type="ECO:0000256" key="2">
    <source>
        <dbReference type="ARBA" id="ARBA00022598"/>
    </source>
</evidence>
<dbReference type="CDD" id="cd05936">
    <property type="entry name" value="FC-FACS_FadD_like"/>
    <property type="match status" value="1"/>
</dbReference>